<dbReference type="Pfam" id="PF13622">
    <property type="entry name" value="4HBT_3"/>
    <property type="match status" value="1"/>
</dbReference>
<evidence type="ECO:0000259" key="1">
    <source>
        <dbReference type="Pfam" id="PF13622"/>
    </source>
</evidence>
<evidence type="ECO:0008006" key="5">
    <source>
        <dbReference type="Google" id="ProtNLM"/>
    </source>
</evidence>
<dbReference type="OrthoDB" id="2532955at2759"/>
<dbReference type="Gene3D" id="2.40.160.210">
    <property type="entry name" value="Acyl-CoA thioesterase, double hotdog domain"/>
    <property type="match status" value="1"/>
</dbReference>
<dbReference type="SUPFAM" id="SSF54637">
    <property type="entry name" value="Thioesterase/thiol ester dehydrase-isomerase"/>
    <property type="match status" value="1"/>
</dbReference>
<evidence type="ECO:0000313" key="4">
    <source>
        <dbReference type="Proteomes" id="UP000267821"/>
    </source>
</evidence>
<sequence length="386" mass="43326">MSNPSLERYPAFPPDFRFSTLDEACKLTFCPSPQPPTTPITSGPLSLPPLAAAYFSAFLPRDWCIGFVPHGGYISSLLTQAGLEFLRLLPTESWGTTLIPSFRRALSKHIHPLKFQMEFLRRALSDSTCTIRVQATKLGVSYSVLSLSLYQLTPNTTPPLHHECCTGYVTYTNIPLSEPVKTNPTVVLPPEYPIFPLSLCTPATSNRTNTFWRVCSNKLTYYVPPTSTQNLALGLVEQWVRWADYPQRRVGFFPRDMGYICDMYFPPGEALLVANGFGERTRWYPTLGYEVELKSLPGDESVGWEWLFMRVETRGVRGGRLDVRVQVWGSEEGNGEGEMRLVARGSQVCLVVPGEKNAKGRGANPLVIKINRFNHSEARVPKLKNQ</sequence>
<dbReference type="InterPro" id="IPR052389">
    <property type="entry name" value="Sec_Metab_Biosynth-Assoc"/>
</dbReference>
<dbReference type="InterPro" id="IPR049450">
    <property type="entry name" value="ACOT8-like_C"/>
</dbReference>
<reference evidence="3 4" key="1">
    <citation type="journal article" date="2018" name="Nat. Ecol. Evol.">
        <title>Pezizomycetes genomes reveal the molecular basis of ectomycorrhizal truffle lifestyle.</title>
        <authorList>
            <person name="Murat C."/>
            <person name="Payen T."/>
            <person name="Noel B."/>
            <person name="Kuo A."/>
            <person name="Morin E."/>
            <person name="Chen J."/>
            <person name="Kohler A."/>
            <person name="Krizsan K."/>
            <person name="Balestrini R."/>
            <person name="Da Silva C."/>
            <person name="Montanini B."/>
            <person name="Hainaut M."/>
            <person name="Levati E."/>
            <person name="Barry K.W."/>
            <person name="Belfiori B."/>
            <person name="Cichocki N."/>
            <person name="Clum A."/>
            <person name="Dockter R.B."/>
            <person name="Fauchery L."/>
            <person name="Guy J."/>
            <person name="Iotti M."/>
            <person name="Le Tacon F."/>
            <person name="Lindquist E.A."/>
            <person name="Lipzen A."/>
            <person name="Malagnac F."/>
            <person name="Mello A."/>
            <person name="Molinier V."/>
            <person name="Miyauchi S."/>
            <person name="Poulain J."/>
            <person name="Riccioni C."/>
            <person name="Rubini A."/>
            <person name="Sitrit Y."/>
            <person name="Splivallo R."/>
            <person name="Traeger S."/>
            <person name="Wang M."/>
            <person name="Zifcakova L."/>
            <person name="Wipf D."/>
            <person name="Zambonelli A."/>
            <person name="Paolocci F."/>
            <person name="Nowrousian M."/>
            <person name="Ottonello S."/>
            <person name="Baldrian P."/>
            <person name="Spatafora J.W."/>
            <person name="Henrissat B."/>
            <person name="Nagy L.G."/>
            <person name="Aury J.M."/>
            <person name="Wincker P."/>
            <person name="Grigoriev I.V."/>
            <person name="Bonfante P."/>
            <person name="Martin F.M."/>
        </authorList>
    </citation>
    <scope>NUCLEOTIDE SEQUENCE [LARGE SCALE GENOMIC DNA]</scope>
    <source>
        <strain evidence="3 4">ATCC MYA-4762</strain>
    </source>
</reference>
<dbReference type="EMBL" id="ML121590">
    <property type="protein sequence ID" value="RPB19354.1"/>
    <property type="molecule type" value="Genomic_DNA"/>
</dbReference>
<dbReference type="Pfam" id="PF20789">
    <property type="entry name" value="4HBT_3C"/>
    <property type="match status" value="1"/>
</dbReference>
<gene>
    <name evidence="3" type="ORF">L211DRAFT_853272</name>
</gene>
<dbReference type="InParanoid" id="A0A3N4L8W8"/>
<dbReference type="Proteomes" id="UP000267821">
    <property type="component" value="Unassembled WGS sequence"/>
</dbReference>
<feature type="domain" description="Acyl-CoA thioesterase-like N-terminal HotDog" evidence="1">
    <location>
        <begin position="59"/>
        <end position="171"/>
    </location>
</feature>
<dbReference type="AlphaFoldDB" id="A0A3N4L8W8"/>
<dbReference type="InterPro" id="IPR042171">
    <property type="entry name" value="Acyl-CoA_hotdog"/>
</dbReference>
<proteinExistence type="predicted"/>
<dbReference type="InterPro" id="IPR049449">
    <property type="entry name" value="TesB_ACOT8-like_N"/>
</dbReference>
<dbReference type="STRING" id="1051890.A0A3N4L8W8"/>
<dbReference type="PANTHER" id="PTHR38110">
    <property type="entry name" value="CHROMOSOME 23, WHOLE GENOME SHOTGUN SEQUENCE"/>
    <property type="match status" value="1"/>
</dbReference>
<evidence type="ECO:0000313" key="3">
    <source>
        <dbReference type="EMBL" id="RPB19354.1"/>
    </source>
</evidence>
<organism evidence="3 4">
    <name type="scientific">Terfezia boudieri ATCC MYA-4762</name>
    <dbReference type="NCBI Taxonomy" id="1051890"/>
    <lineage>
        <taxon>Eukaryota</taxon>
        <taxon>Fungi</taxon>
        <taxon>Dikarya</taxon>
        <taxon>Ascomycota</taxon>
        <taxon>Pezizomycotina</taxon>
        <taxon>Pezizomycetes</taxon>
        <taxon>Pezizales</taxon>
        <taxon>Pezizaceae</taxon>
        <taxon>Terfezia</taxon>
    </lineage>
</organism>
<dbReference type="PANTHER" id="PTHR38110:SF1">
    <property type="entry name" value="THIOESTERASE DOMAIN-CONTAINING PROTEIN"/>
    <property type="match status" value="1"/>
</dbReference>
<protein>
    <recommendedName>
        <fullName evidence="5">Thioesterase domain-containing protein</fullName>
    </recommendedName>
</protein>
<evidence type="ECO:0000259" key="2">
    <source>
        <dbReference type="Pfam" id="PF20789"/>
    </source>
</evidence>
<dbReference type="InterPro" id="IPR029069">
    <property type="entry name" value="HotDog_dom_sf"/>
</dbReference>
<keyword evidence="4" id="KW-1185">Reference proteome</keyword>
<accession>A0A3N4L8W8</accession>
<name>A0A3N4L8W8_9PEZI</name>
<feature type="domain" description="Acyl-CoA thioesterase-like C-terminal" evidence="2">
    <location>
        <begin position="231"/>
        <end position="351"/>
    </location>
</feature>